<dbReference type="AlphaFoldDB" id="A0AAD4GI52"/>
<dbReference type="Pfam" id="PF20414">
    <property type="entry name" value="DUF6698"/>
    <property type="match status" value="1"/>
</dbReference>
<comment type="caution">
    <text evidence="2">The sequence shown here is derived from an EMBL/GenBank/DDBJ whole genome shotgun (WGS) entry which is preliminary data.</text>
</comment>
<gene>
    <name evidence="2" type="ORF">L210DRAFT_3610352</name>
</gene>
<evidence type="ECO:0000313" key="2">
    <source>
        <dbReference type="EMBL" id="KAF8445724.1"/>
    </source>
</evidence>
<dbReference type="Proteomes" id="UP001194468">
    <property type="component" value="Unassembled WGS sequence"/>
</dbReference>
<dbReference type="InterPro" id="IPR046521">
    <property type="entry name" value="DUF6698"/>
</dbReference>
<feature type="coiled-coil region" evidence="1">
    <location>
        <begin position="6"/>
        <end position="40"/>
    </location>
</feature>
<sequence>MPPVTAETADDVVATCKRRISELEQEINQIRNSHKQSNADSGSLLIAGRCIRRLVSLTDRVEDLVNEADRRACMDDPEAQYTEESDRLFSAHQRLLYWQPSLGKDVFKELNRGADSARGDDAASLKPIVIHWLMEAYPNAASGLEFGMKHGRGFNHDVTGRLLCPVDYNWNDATHRAAILDSHPDFLVTSDSWPAFLYEGETYDPKDPRKGLFKNLLLLKAFKHIFTSPSSALKTGAESEHTTLSKRQCKLDECRTRSDLRFALSSCGSWRIADGDFNYHCFYNNVVSFFECSETAEDKKFTQDLLFWWNRKVFGRANMSVYRPRNASKMSVSMSLSKGHGV</sequence>
<protein>
    <submittedName>
        <fullName evidence="2">Uncharacterized protein</fullName>
    </submittedName>
</protein>
<name>A0AAD4GI52_BOLED</name>
<reference evidence="2" key="2">
    <citation type="journal article" date="2020" name="Nat. Commun.">
        <title>Large-scale genome sequencing of mycorrhizal fungi provides insights into the early evolution of symbiotic traits.</title>
        <authorList>
            <person name="Miyauchi S."/>
            <person name="Kiss E."/>
            <person name="Kuo A."/>
            <person name="Drula E."/>
            <person name="Kohler A."/>
            <person name="Sanchez-Garcia M."/>
            <person name="Morin E."/>
            <person name="Andreopoulos B."/>
            <person name="Barry K.W."/>
            <person name="Bonito G."/>
            <person name="Buee M."/>
            <person name="Carver A."/>
            <person name="Chen C."/>
            <person name="Cichocki N."/>
            <person name="Clum A."/>
            <person name="Culley D."/>
            <person name="Crous P.W."/>
            <person name="Fauchery L."/>
            <person name="Girlanda M."/>
            <person name="Hayes R.D."/>
            <person name="Keri Z."/>
            <person name="LaButti K."/>
            <person name="Lipzen A."/>
            <person name="Lombard V."/>
            <person name="Magnuson J."/>
            <person name="Maillard F."/>
            <person name="Murat C."/>
            <person name="Nolan M."/>
            <person name="Ohm R.A."/>
            <person name="Pangilinan J."/>
            <person name="Pereira M.F."/>
            <person name="Perotto S."/>
            <person name="Peter M."/>
            <person name="Pfister S."/>
            <person name="Riley R."/>
            <person name="Sitrit Y."/>
            <person name="Stielow J.B."/>
            <person name="Szollosi G."/>
            <person name="Zifcakova L."/>
            <person name="Stursova M."/>
            <person name="Spatafora J.W."/>
            <person name="Tedersoo L."/>
            <person name="Vaario L.M."/>
            <person name="Yamada A."/>
            <person name="Yan M."/>
            <person name="Wang P."/>
            <person name="Xu J."/>
            <person name="Bruns T."/>
            <person name="Baldrian P."/>
            <person name="Vilgalys R."/>
            <person name="Dunand C."/>
            <person name="Henrissat B."/>
            <person name="Grigoriev I.V."/>
            <person name="Hibbett D."/>
            <person name="Nagy L.G."/>
            <person name="Martin F.M."/>
        </authorList>
    </citation>
    <scope>NUCLEOTIDE SEQUENCE</scope>
    <source>
        <strain evidence="2">BED1</strain>
    </source>
</reference>
<evidence type="ECO:0000313" key="3">
    <source>
        <dbReference type="Proteomes" id="UP001194468"/>
    </source>
</evidence>
<keyword evidence="1" id="KW-0175">Coiled coil</keyword>
<proteinExistence type="predicted"/>
<organism evidence="2 3">
    <name type="scientific">Boletus edulis BED1</name>
    <dbReference type="NCBI Taxonomy" id="1328754"/>
    <lineage>
        <taxon>Eukaryota</taxon>
        <taxon>Fungi</taxon>
        <taxon>Dikarya</taxon>
        <taxon>Basidiomycota</taxon>
        <taxon>Agaricomycotina</taxon>
        <taxon>Agaricomycetes</taxon>
        <taxon>Agaricomycetidae</taxon>
        <taxon>Boletales</taxon>
        <taxon>Boletineae</taxon>
        <taxon>Boletaceae</taxon>
        <taxon>Boletoideae</taxon>
        <taxon>Boletus</taxon>
    </lineage>
</organism>
<accession>A0AAD4GI52</accession>
<keyword evidence="3" id="KW-1185">Reference proteome</keyword>
<reference evidence="2" key="1">
    <citation type="submission" date="2019-10" db="EMBL/GenBank/DDBJ databases">
        <authorList>
            <consortium name="DOE Joint Genome Institute"/>
            <person name="Kuo A."/>
            <person name="Miyauchi S."/>
            <person name="Kiss E."/>
            <person name="Drula E."/>
            <person name="Kohler A."/>
            <person name="Sanchez-Garcia M."/>
            <person name="Andreopoulos B."/>
            <person name="Barry K.W."/>
            <person name="Bonito G."/>
            <person name="Buee M."/>
            <person name="Carver A."/>
            <person name="Chen C."/>
            <person name="Cichocki N."/>
            <person name="Clum A."/>
            <person name="Culley D."/>
            <person name="Crous P.W."/>
            <person name="Fauchery L."/>
            <person name="Girlanda M."/>
            <person name="Hayes R."/>
            <person name="Keri Z."/>
            <person name="LaButti K."/>
            <person name="Lipzen A."/>
            <person name="Lombard V."/>
            <person name="Magnuson J."/>
            <person name="Maillard F."/>
            <person name="Morin E."/>
            <person name="Murat C."/>
            <person name="Nolan M."/>
            <person name="Ohm R."/>
            <person name="Pangilinan J."/>
            <person name="Pereira M."/>
            <person name="Perotto S."/>
            <person name="Peter M."/>
            <person name="Riley R."/>
            <person name="Sitrit Y."/>
            <person name="Stielow B."/>
            <person name="Szollosi G."/>
            <person name="Zifcakova L."/>
            <person name="Stursova M."/>
            <person name="Spatafora J.W."/>
            <person name="Tedersoo L."/>
            <person name="Vaario L.-M."/>
            <person name="Yamada A."/>
            <person name="Yan M."/>
            <person name="Wang P."/>
            <person name="Xu J."/>
            <person name="Bruns T."/>
            <person name="Baldrian P."/>
            <person name="Vilgalys R."/>
            <person name="Henrissat B."/>
            <person name="Grigoriev I.V."/>
            <person name="Hibbett D."/>
            <person name="Nagy L.G."/>
            <person name="Martin F.M."/>
        </authorList>
    </citation>
    <scope>NUCLEOTIDE SEQUENCE</scope>
    <source>
        <strain evidence="2">BED1</strain>
    </source>
</reference>
<dbReference type="EMBL" id="WHUW01000005">
    <property type="protein sequence ID" value="KAF8445724.1"/>
    <property type="molecule type" value="Genomic_DNA"/>
</dbReference>
<evidence type="ECO:0000256" key="1">
    <source>
        <dbReference type="SAM" id="Coils"/>
    </source>
</evidence>